<keyword evidence="11" id="KW-1185">Reference proteome</keyword>
<evidence type="ECO:0000313" key="11">
    <source>
        <dbReference type="Proteomes" id="UP000039865"/>
    </source>
</evidence>
<dbReference type="CDD" id="cd18787">
    <property type="entry name" value="SF2_C_DEAD"/>
    <property type="match status" value="1"/>
</dbReference>
<dbReference type="InterPro" id="IPR027417">
    <property type="entry name" value="P-loop_NTPase"/>
</dbReference>
<dbReference type="SMART" id="SM00487">
    <property type="entry name" value="DEXDc"/>
    <property type="match status" value="1"/>
</dbReference>
<dbReference type="Pfam" id="PF00270">
    <property type="entry name" value="DEAD"/>
    <property type="match status" value="1"/>
</dbReference>
<keyword evidence="2 6" id="KW-0547">Nucleotide-binding</keyword>
<protein>
    <recommendedName>
        <fullName evidence="1">RNA helicase</fullName>
        <ecNumber evidence="1">3.6.4.13</ecNumber>
    </recommendedName>
</protein>
<keyword evidence="4 6" id="KW-0347">Helicase</keyword>
<dbReference type="EMBL" id="CCKQ01008600">
    <property type="protein sequence ID" value="CDW80061.1"/>
    <property type="molecule type" value="Genomic_DNA"/>
</dbReference>
<feature type="domain" description="Helicase C-terminal" evidence="9">
    <location>
        <begin position="271"/>
        <end position="429"/>
    </location>
</feature>
<dbReference type="Proteomes" id="UP000039865">
    <property type="component" value="Unassembled WGS sequence"/>
</dbReference>
<gene>
    <name evidence="10" type="primary">Contig9530.g10189</name>
    <name evidence="10" type="ORF">STYLEM_9057</name>
</gene>
<keyword evidence="3 6" id="KW-0378">Hydrolase</keyword>
<dbReference type="GO" id="GO:0003676">
    <property type="term" value="F:nucleic acid binding"/>
    <property type="evidence" value="ECO:0007669"/>
    <property type="project" value="InterPro"/>
</dbReference>
<dbReference type="AlphaFoldDB" id="A0A078ADY5"/>
<dbReference type="PANTHER" id="PTHR47958">
    <property type="entry name" value="ATP-DEPENDENT RNA HELICASE DBP3"/>
    <property type="match status" value="1"/>
</dbReference>
<dbReference type="InterPro" id="IPR000629">
    <property type="entry name" value="RNA-helicase_DEAD-box_CS"/>
</dbReference>
<name>A0A078ADY5_STYLE</name>
<dbReference type="Pfam" id="PF00271">
    <property type="entry name" value="Helicase_C"/>
    <property type="match status" value="1"/>
</dbReference>
<dbReference type="PROSITE" id="PS51194">
    <property type="entry name" value="HELICASE_CTER"/>
    <property type="match status" value="1"/>
</dbReference>
<comment type="similarity">
    <text evidence="6">Belongs to the DEAD box helicase family.</text>
</comment>
<feature type="domain" description="Helicase ATP-binding" evidence="8">
    <location>
        <begin position="78"/>
        <end position="244"/>
    </location>
</feature>
<dbReference type="GO" id="GO:0016787">
    <property type="term" value="F:hydrolase activity"/>
    <property type="evidence" value="ECO:0007669"/>
    <property type="project" value="UniProtKB-KW"/>
</dbReference>
<evidence type="ECO:0000259" key="8">
    <source>
        <dbReference type="PROSITE" id="PS51192"/>
    </source>
</evidence>
<dbReference type="InterPro" id="IPR001650">
    <property type="entry name" value="Helicase_C-like"/>
</dbReference>
<keyword evidence="5 6" id="KW-0067">ATP-binding</keyword>
<accession>A0A078ADY5</accession>
<dbReference type="PROSITE" id="PS00039">
    <property type="entry name" value="DEAD_ATP_HELICASE"/>
    <property type="match status" value="1"/>
</dbReference>
<evidence type="ECO:0000256" key="3">
    <source>
        <dbReference type="ARBA" id="ARBA00022801"/>
    </source>
</evidence>
<evidence type="ECO:0000313" key="10">
    <source>
        <dbReference type="EMBL" id="CDW80061.1"/>
    </source>
</evidence>
<evidence type="ECO:0000256" key="2">
    <source>
        <dbReference type="ARBA" id="ARBA00022741"/>
    </source>
</evidence>
<evidence type="ECO:0000256" key="7">
    <source>
        <dbReference type="SAM" id="MobiDB-lite"/>
    </source>
</evidence>
<dbReference type="InParanoid" id="A0A078ADY5"/>
<dbReference type="SMART" id="SM00490">
    <property type="entry name" value="HELICc"/>
    <property type="match status" value="1"/>
</dbReference>
<dbReference type="EC" id="3.6.4.13" evidence="1"/>
<dbReference type="Gene3D" id="3.40.50.300">
    <property type="entry name" value="P-loop containing nucleotide triphosphate hydrolases"/>
    <property type="match status" value="2"/>
</dbReference>
<dbReference type="GO" id="GO:0003724">
    <property type="term" value="F:RNA helicase activity"/>
    <property type="evidence" value="ECO:0007669"/>
    <property type="project" value="UniProtKB-EC"/>
</dbReference>
<feature type="region of interest" description="Disordered" evidence="7">
    <location>
        <begin position="1"/>
        <end position="21"/>
    </location>
</feature>
<reference evidence="10 11" key="1">
    <citation type="submission" date="2014-06" db="EMBL/GenBank/DDBJ databases">
        <authorList>
            <person name="Swart Estienne"/>
        </authorList>
    </citation>
    <scope>NUCLEOTIDE SEQUENCE [LARGE SCALE GENOMIC DNA]</scope>
    <source>
        <strain evidence="10 11">130c</strain>
    </source>
</reference>
<dbReference type="InterPro" id="IPR014001">
    <property type="entry name" value="Helicase_ATP-bd"/>
</dbReference>
<evidence type="ECO:0000256" key="5">
    <source>
        <dbReference type="ARBA" id="ARBA00022840"/>
    </source>
</evidence>
<dbReference type="GO" id="GO:0005524">
    <property type="term" value="F:ATP binding"/>
    <property type="evidence" value="ECO:0007669"/>
    <property type="project" value="UniProtKB-KW"/>
</dbReference>
<evidence type="ECO:0000256" key="6">
    <source>
        <dbReference type="RuleBase" id="RU000492"/>
    </source>
</evidence>
<evidence type="ECO:0000259" key="9">
    <source>
        <dbReference type="PROSITE" id="PS51194"/>
    </source>
</evidence>
<dbReference type="OrthoDB" id="312382at2759"/>
<dbReference type="SUPFAM" id="SSF52540">
    <property type="entry name" value="P-loop containing nucleoside triphosphate hydrolases"/>
    <property type="match status" value="1"/>
</dbReference>
<proteinExistence type="inferred from homology"/>
<dbReference type="PROSITE" id="PS51192">
    <property type="entry name" value="HELICASE_ATP_BIND_1"/>
    <property type="match status" value="1"/>
</dbReference>
<sequence length="450" mass="50993">MEASKSNQGSALEEESKEPNQLIKGMRSLQFKKIVQDLHSKRSWKEIISNDEEQKIKDGLHTLSYTKPSIIQAAAIPKIRASPNENFLFQSGNGSGKTGAFCVPAIFAVDPSSNDYQVLILANSRELIRQIKQVLDLLSKNTGIKIEIGEGAEIKQCQILVTTPNYFANKVTGRQSINLRSIKLVVFDEADEIFKHTSNLDILQVLVNYLKSNSPIPQYVLFSATFNDDIIENIKSIVTEFNSFKLKKEALVLKGVCQYYLVADKKKKREFLQKYFDMCKQCAMIFTNQKKTATYIQDALKELGNSTEMLIGGGTMSFQERDRIIDGFRKQSFHALISTNVLARGIDVPEVDIVINFDIPVTSNEGYYEPDYANYQHRIGRTGRFGTDGLALTFVENDNDGVNMGHLKSIETHYGTEIKEVKSIEEFLEIYRAMRPYLFVYNDSKQGFDI</sequence>
<dbReference type="InterPro" id="IPR011545">
    <property type="entry name" value="DEAD/DEAH_box_helicase_dom"/>
</dbReference>
<evidence type="ECO:0000256" key="1">
    <source>
        <dbReference type="ARBA" id="ARBA00012552"/>
    </source>
</evidence>
<feature type="compositionally biased region" description="Polar residues" evidence="7">
    <location>
        <begin position="1"/>
        <end position="10"/>
    </location>
</feature>
<dbReference type="OMA" id="EDPFCQV"/>
<evidence type="ECO:0000256" key="4">
    <source>
        <dbReference type="ARBA" id="ARBA00022806"/>
    </source>
</evidence>
<organism evidence="10 11">
    <name type="scientific">Stylonychia lemnae</name>
    <name type="common">Ciliate</name>
    <dbReference type="NCBI Taxonomy" id="5949"/>
    <lineage>
        <taxon>Eukaryota</taxon>
        <taxon>Sar</taxon>
        <taxon>Alveolata</taxon>
        <taxon>Ciliophora</taxon>
        <taxon>Intramacronucleata</taxon>
        <taxon>Spirotrichea</taxon>
        <taxon>Stichotrichia</taxon>
        <taxon>Sporadotrichida</taxon>
        <taxon>Oxytrichidae</taxon>
        <taxon>Stylonychinae</taxon>
        <taxon>Stylonychia</taxon>
    </lineage>
</organism>